<protein>
    <submittedName>
        <fullName evidence="5">Transcriptional regulator, TetR family</fullName>
    </submittedName>
</protein>
<evidence type="ECO:0000256" key="1">
    <source>
        <dbReference type="ARBA" id="ARBA00023125"/>
    </source>
</evidence>
<organism evidence="4 6">
    <name type="scientific">Pediococcus ethanolidurans</name>
    <dbReference type="NCBI Taxonomy" id="319653"/>
    <lineage>
        <taxon>Bacteria</taxon>
        <taxon>Bacillati</taxon>
        <taxon>Bacillota</taxon>
        <taxon>Bacilli</taxon>
        <taxon>Lactobacillales</taxon>
        <taxon>Lactobacillaceae</taxon>
        <taxon>Pediococcus</taxon>
    </lineage>
</organism>
<dbReference type="PROSITE" id="PS50977">
    <property type="entry name" value="HTH_TETR_2"/>
    <property type="match status" value="1"/>
</dbReference>
<dbReference type="PANTHER" id="PTHR30328">
    <property type="entry name" value="TRANSCRIPTIONAL REPRESSOR"/>
    <property type="match status" value="1"/>
</dbReference>
<dbReference type="InterPro" id="IPR050109">
    <property type="entry name" value="HTH-type_TetR-like_transc_reg"/>
</dbReference>
<evidence type="ECO:0000313" key="6">
    <source>
        <dbReference type="Proteomes" id="UP000051749"/>
    </source>
</evidence>
<accession>A0A0R2K3H5</accession>
<dbReference type="PRINTS" id="PR00455">
    <property type="entry name" value="HTHTETR"/>
</dbReference>
<dbReference type="Gene3D" id="1.10.10.60">
    <property type="entry name" value="Homeodomain-like"/>
    <property type="match status" value="1"/>
</dbReference>
<evidence type="ECO:0000259" key="3">
    <source>
        <dbReference type="PROSITE" id="PS50977"/>
    </source>
</evidence>
<dbReference type="GO" id="GO:0006355">
    <property type="term" value="P:regulation of DNA-templated transcription"/>
    <property type="evidence" value="ECO:0007669"/>
    <property type="project" value="UniProtKB-ARBA"/>
</dbReference>
<dbReference type="OrthoDB" id="9780939at2"/>
<reference evidence="5 7" key="2">
    <citation type="submission" date="2016-10" db="EMBL/GenBank/DDBJ databases">
        <authorList>
            <person name="Varghese N."/>
            <person name="Submissions S."/>
        </authorList>
    </citation>
    <scope>NUCLEOTIDE SEQUENCE [LARGE SCALE GENOMIC DNA]</scope>
    <source>
        <strain evidence="5 7">CGMCC 1.3889</strain>
    </source>
</reference>
<dbReference type="AlphaFoldDB" id="A0A0R2K3H5"/>
<dbReference type="InterPro" id="IPR001647">
    <property type="entry name" value="HTH_TetR"/>
</dbReference>
<dbReference type="Proteomes" id="UP000182818">
    <property type="component" value="Unassembled WGS sequence"/>
</dbReference>
<feature type="domain" description="HTH tetR-type" evidence="3">
    <location>
        <begin position="13"/>
        <end position="73"/>
    </location>
</feature>
<keyword evidence="1 2" id="KW-0238">DNA-binding</keyword>
<dbReference type="SUPFAM" id="SSF46689">
    <property type="entry name" value="Homeodomain-like"/>
    <property type="match status" value="1"/>
</dbReference>
<keyword evidence="7" id="KW-1185">Reference proteome</keyword>
<dbReference type="STRING" id="319653.SAMN04487973_1214"/>
<evidence type="ECO:0000313" key="5">
    <source>
        <dbReference type="EMBL" id="SER85317.1"/>
    </source>
</evidence>
<evidence type="ECO:0000256" key="2">
    <source>
        <dbReference type="PROSITE-ProRule" id="PRU00335"/>
    </source>
</evidence>
<gene>
    <name evidence="4" type="ORF">IV87_GL001041</name>
    <name evidence="5" type="ORF">SAMN04487973_1214</name>
</gene>
<evidence type="ECO:0000313" key="4">
    <source>
        <dbReference type="EMBL" id="KRN81676.1"/>
    </source>
</evidence>
<dbReference type="Pfam" id="PF00440">
    <property type="entry name" value="TetR_N"/>
    <property type="match status" value="1"/>
</dbReference>
<dbReference type="EMBL" id="FOGK01000021">
    <property type="protein sequence ID" value="SER85317.1"/>
    <property type="molecule type" value="Genomic_DNA"/>
</dbReference>
<comment type="caution">
    <text evidence="4">The sequence shown here is derived from an EMBL/GenBank/DDBJ whole genome shotgun (WGS) entry which is preliminary data.</text>
</comment>
<dbReference type="PANTHER" id="PTHR30328:SF54">
    <property type="entry name" value="HTH-TYPE TRANSCRIPTIONAL REPRESSOR SCO4008"/>
    <property type="match status" value="1"/>
</dbReference>
<dbReference type="Proteomes" id="UP000051749">
    <property type="component" value="Unassembled WGS sequence"/>
</dbReference>
<dbReference type="GO" id="GO:0003677">
    <property type="term" value="F:DNA binding"/>
    <property type="evidence" value="ECO:0007669"/>
    <property type="project" value="UniProtKB-UniRule"/>
</dbReference>
<dbReference type="GeneID" id="76044237"/>
<dbReference type="Gene3D" id="1.10.357.10">
    <property type="entry name" value="Tetracycline Repressor, domain 2"/>
    <property type="match status" value="1"/>
</dbReference>
<dbReference type="SUPFAM" id="SSF48498">
    <property type="entry name" value="Tetracyclin repressor-like, C-terminal domain"/>
    <property type="match status" value="1"/>
</dbReference>
<proteinExistence type="predicted"/>
<dbReference type="RefSeq" id="WP_057807489.1">
    <property type="nucleotide sequence ID" value="NZ_BJYP01000039.1"/>
</dbReference>
<feature type="DNA-binding region" description="H-T-H motif" evidence="2">
    <location>
        <begin position="36"/>
        <end position="55"/>
    </location>
</feature>
<evidence type="ECO:0000313" key="7">
    <source>
        <dbReference type="Proteomes" id="UP000182818"/>
    </source>
</evidence>
<dbReference type="EMBL" id="JQBY01000022">
    <property type="protein sequence ID" value="KRN81676.1"/>
    <property type="molecule type" value="Genomic_DNA"/>
</dbReference>
<reference evidence="4 6" key="1">
    <citation type="journal article" date="2015" name="Genome Announc.">
        <title>Expanding the biotechnology potential of lactobacilli through comparative genomics of 213 strains and associated genera.</title>
        <authorList>
            <person name="Sun Z."/>
            <person name="Harris H.M."/>
            <person name="McCann A."/>
            <person name="Guo C."/>
            <person name="Argimon S."/>
            <person name="Zhang W."/>
            <person name="Yang X."/>
            <person name="Jeffery I.B."/>
            <person name="Cooney J.C."/>
            <person name="Kagawa T.F."/>
            <person name="Liu W."/>
            <person name="Song Y."/>
            <person name="Salvetti E."/>
            <person name="Wrobel A."/>
            <person name="Rasinkangas P."/>
            <person name="Parkhill J."/>
            <person name="Rea M.C."/>
            <person name="O'Sullivan O."/>
            <person name="Ritari J."/>
            <person name="Douillard F.P."/>
            <person name="Paul Ross R."/>
            <person name="Yang R."/>
            <person name="Briner A.E."/>
            <person name="Felis G.E."/>
            <person name="de Vos W.M."/>
            <person name="Barrangou R."/>
            <person name="Klaenhammer T.R."/>
            <person name="Caufield P.W."/>
            <person name="Cui Y."/>
            <person name="Zhang H."/>
            <person name="O'Toole P.W."/>
        </authorList>
    </citation>
    <scope>NUCLEOTIDE SEQUENCE [LARGE SCALE GENOMIC DNA]</scope>
    <source>
        <strain evidence="4 6">DSM 22301</strain>
    </source>
</reference>
<dbReference type="InterPro" id="IPR009057">
    <property type="entry name" value="Homeodomain-like_sf"/>
</dbReference>
<dbReference type="PATRIC" id="fig|319653.3.peg.1054"/>
<sequence>MPVKESKKVPMDPQKVERIMSVSLTEFAHHGYQGTKTDNIAKQANVSKGIIFRYYGNKVQLYLATIKFATEHITNVADYSVWQNAHDLDEMIVNVTKYKIQLQLQFPDEFKILLDAYAGVGDAPAALRQKAAKFYANETNDNLNTLVEPVLNRLPVRSDIDRQTIQNLMVAVFNQVGLETKAFMKQHPDADLTDFDEIINHVRQYMDILEHGFLTA</sequence>
<dbReference type="InterPro" id="IPR036271">
    <property type="entry name" value="Tet_transcr_reg_TetR-rel_C_sf"/>
</dbReference>
<name>A0A0R2K3H5_9LACO</name>